<protein>
    <submittedName>
        <fullName evidence="1">Uncharacterized protein</fullName>
    </submittedName>
</protein>
<dbReference type="RefSeq" id="WP_183010786.1">
    <property type="nucleotide sequence ID" value="NZ_JABEQP010000039.1"/>
</dbReference>
<name>A0A7W4K420_9PROT</name>
<accession>A0A7W4K420</accession>
<reference evidence="1 2" key="1">
    <citation type="submission" date="2020-04" db="EMBL/GenBank/DDBJ databases">
        <title>Description of novel Gluconacetobacter.</title>
        <authorList>
            <person name="Sombolestani A."/>
        </authorList>
    </citation>
    <scope>NUCLEOTIDE SEQUENCE [LARGE SCALE GENOMIC DNA]</scope>
    <source>
        <strain evidence="1 2">LMG 22058</strain>
    </source>
</reference>
<sequence>MASISMPVPYVVLDEPEIVAVYGDSAVAAALNILHAQTAKRLRCGISPVFLDSAAAHPYGVSVDLVCSQTEREII</sequence>
<organism evidence="1 2">
    <name type="scientific">Gluconacetobacter dulcium</name>
    <dbReference type="NCBI Taxonomy" id="2729096"/>
    <lineage>
        <taxon>Bacteria</taxon>
        <taxon>Pseudomonadati</taxon>
        <taxon>Pseudomonadota</taxon>
        <taxon>Alphaproteobacteria</taxon>
        <taxon>Acetobacterales</taxon>
        <taxon>Acetobacteraceae</taxon>
        <taxon>Gluconacetobacter</taxon>
    </lineage>
</organism>
<comment type="caution">
    <text evidence="1">The sequence shown here is derived from an EMBL/GenBank/DDBJ whole genome shotgun (WGS) entry which is preliminary data.</text>
</comment>
<dbReference type="AlphaFoldDB" id="A0A7W4K420"/>
<gene>
    <name evidence="1" type="ORF">HLH44_21140</name>
</gene>
<evidence type="ECO:0000313" key="2">
    <source>
        <dbReference type="Proteomes" id="UP000530320"/>
    </source>
</evidence>
<dbReference type="EMBL" id="JABEQP010000039">
    <property type="protein sequence ID" value="MBB2199893.1"/>
    <property type="molecule type" value="Genomic_DNA"/>
</dbReference>
<evidence type="ECO:0000313" key="1">
    <source>
        <dbReference type="EMBL" id="MBB2199893.1"/>
    </source>
</evidence>
<dbReference type="Proteomes" id="UP000530320">
    <property type="component" value="Unassembled WGS sequence"/>
</dbReference>
<proteinExistence type="predicted"/>